<keyword evidence="3" id="KW-1185">Reference proteome</keyword>
<organism evidence="2 3">
    <name type="scientific">Aphis craccivora</name>
    <name type="common">Cowpea aphid</name>
    <dbReference type="NCBI Taxonomy" id="307492"/>
    <lineage>
        <taxon>Eukaryota</taxon>
        <taxon>Metazoa</taxon>
        <taxon>Ecdysozoa</taxon>
        <taxon>Arthropoda</taxon>
        <taxon>Hexapoda</taxon>
        <taxon>Insecta</taxon>
        <taxon>Pterygota</taxon>
        <taxon>Neoptera</taxon>
        <taxon>Paraneoptera</taxon>
        <taxon>Hemiptera</taxon>
        <taxon>Sternorrhyncha</taxon>
        <taxon>Aphidomorpha</taxon>
        <taxon>Aphidoidea</taxon>
        <taxon>Aphididae</taxon>
        <taxon>Aphidini</taxon>
        <taxon>Aphis</taxon>
        <taxon>Aphis</taxon>
    </lineage>
</organism>
<feature type="compositionally biased region" description="Basic and acidic residues" evidence="1">
    <location>
        <begin position="576"/>
        <end position="587"/>
    </location>
</feature>
<dbReference type="Proteomes" id="UP000478052">
    <property type="component" value="Unassembled WGS sequence"/>
</dbReference>
<sequence length="725" mass="82588">LNTRLNMRGTSYRTKRRKIQKELDYLDTSEYNETPSSSKNFEPSELFNRELLNDVCEIEENNSFLKLPVLDDHLLKNKTSTFEVQCPNLSNSVEYNTNDSTIIDPPNNYQDSMQDIIKQKLGKWSIDFNIPQNAVNALLKLLKSDANMTFLPKDCRTLLNSRSSTLLNIHDMVPGNYYHFGLAAGIVRFSSTFPLEDIIRLAIGIDGLPLSKSSASQFWPILAYIQPFHKYVFPIGIVINNVVKKISIEVFCCDSPAKAFILRIKGHSGFSYCSRCNQEGEFICNRVCFPYVENGCNKRTHDEYISMTNEEHHTSPTISCLSLIPNKNIVDLFSMDYMHLVCLGEMRKLIFLWSSKGPINNRIPSWKKPNCFALTNEGEIIKILNISKTSITGKYFLNKEDLFIKPIKSSKLDIFVVQTLSENLKSWDISNIEKKMINRMWTVVNFQSDNLVAAVPKFWYRNSMCAWPQKFNSKLITKRAKPNTLEFSYFKAKVLFKNIDTYLKARALAHENSDVSSNDILYNDLPRKIKKKSIFKSDSLQISSPPIYGDSDDANYDKTSYLPTNKNNTSPLMSDDDNRSLSFEHHQQTSGTSHKKLKFDQVKSPSLSNTLVDSPSLSQAFSSKLYNDFPSTSHYNPANESPSTPQTILNSINKHQTLTAGTQLINDELENKLNVLTSALRGIERNVTVIKHEIKNFHDRLDSVVTMQETIGTGQTKYSATTSSD</sequence>
<dbReference type="PANTHER" id="PTHR33053">
    <property type="entry name" value="PROTEIN, PUTATIVE-RELATED"/>
    <property type="match status" value="1"/>
</dbReference>
<feature type="non-terminal residue" evidence="2">
    <location>
        <position position="1"/>
    </location>
</feature>
<dbReference type="EMBL" id="VUJU01005657">
    <property type="protein sequence ID" value="KAF0750637.1"/>
    <property type="molecule type" value="Genomic_DNA"/>
</dbReference>
<dbReference type="PANTHER" id="PTHR33053:SF24">
    <property type="entry name" value="TRANSPOSASE DOMAIN-CONTAINING PROTEIN"/>
    <property type="match status" value="1"/>
</dbReference>
<dbReference type="AlphaFoldDB" id="A0A6G0Y7I4"/>
<protein>
    <recommendedName>
        <fullName evidence="4">DUF4806 domain-containing protein</fullName>
    </recommendedName>
</protein>
<dbReference type="OrthoDB" id="10028922at2759"/>
<comment type="caution">
    <text evidence="2">The sequence shown here is derived from an EMBL/GenBank/DDBJ whole genome shotgun (WGS) entry which is preliminary data.</text>
</comment>
<accession>A0A6G0Y7I4</accession>
<evidence type="ECO:0000313" key="3">
    <source>
        <dbReference type="Proteomes" id="UP000478052"/>
    </source>
</evidence>
<evidence type="ECO:0008006" key="4">
    <source>
        <dbReference type="Google" id="ProtNLM"/>
    </source>
</evidence>
<gene>
    <name evidence="2" type="ORF">FWK35_00019597</name>
</gene>
<name>A0A6G0Y7I4_APHCR</name>
<feature type="compositionally biased region" description="Polar residues" evidence="1">
    <location>
        <begin position="557"/>
        <end position="572"/>
    </location>
</feature>
<evidence type="ECO:0000313" key="2">
    <source>
        <dbReference type="EMBL" id="KAF0750637.1"/>
    </source>
</evidence>
<reference evidence="2 3" key="1">
    <citation type="submission" date="2019-08" db="EMBL/GenBank/DDBJ databases">
        <title>Whole genome of Aphis craccivora.</title>
        <authorList>
            <person name="Voronova N.V."/>
            <person name="Shulinski R.S."/>
            <person name="Bandarenka Y.V."/>
            <person name="Zhorov D.G."/>
            <person name="Warner D."/>
        </authorList>
    </citation>
    <scope>NUCLEOTIDE SEQUENCE [LARGE SCALE GENOMIC DNA]</scope>
    <source>
        <strain evidence="2">180601</strain>
        <tissue evidence="2">Whole Body</tissue>
    </source>
</reference>
<feature type="region of interest" description="Disordered" evidence="1">
    <location>
        <begin position="546"/>
        <end position="600"/>
    </location>
</feature>
<evidence type="ECO:0000256" key="1">
    <source>
        <dbReference type="SAM" id="MobiDB-lite"/>
    </source>
</evidence>
<proteinExistence type="predicted"/>